<feature type="compositionally biased region" description="Acidic residues" evidence="1">
    <location>
        <begin position="610"/>
        <end position="625"/>
    </location>
</feature>
<reference evidence="2 3" key="1">
    <citation type="journal article" date="2016" name="Mol. Biol. Evol.">
        <title>Comparative Genomics of Early-Diverging Mushroom-Forming Fungi Provides Insights into the Origins of Lignocellulose Decay Capabilities.</title>
        <authorList>
            <person name="Nagy L.G."/>
            <person name="Riley R."/>
            <person name="Tritt A."/>
            <person name="Adam C."/>
            <person name="Daum C."/>
            <person name="Floudas D."/>
            <person name="Sun H."/>
            <person name="Yadav J.S."/>
            <person name="Pangilinan J."/>
            <person name="Larsson K.H."/>
            <person name="Matsuura K."/>
            <person name="Barry K."/>
            <person name="Labutti K."/>
            <person name="Kuo R."/>
            <person name="Ohm R.A."/>
            <person name="Bhattacharya S.S."/>
            <person name="Shirouzu T."/>
            <person name="Yoshinaga Y."/>
            <person name="Martin F.M."/>
            <person name="Grigoriev I.V."/>
            <person name="Hibbett D.S."/>
        </authorList>
    </citation>
    <scope>NUCLEOTIDE SEQUENCE [LARGE SCALE GENOMIC DNA]</scope>
    <source>
        <strain evidence="2 3">CBS 109695</strain>
    </source>
</reference>
<evidence type="ECO:0000313" key="2">
    <source>
        <dbReference type="EMBL" id="KZP12052.1"/>
    </source>
</evidence>
<feature type="region of interest" description="Disordered" evidence="1">
    <location>
        <begin position="442"/>
        <end position="810"/>
    </location>
</feature>
<organism evidence="2 3">
    <name type="scientific">Athelia psychrophila</name>
    <dbReference type="NCBI Taxonomy" id="1759441"/>
    <lineage>
        <taxon>Eukaryota</taxon>
        <taxon>Fungi</taxon>
        <taxon>Dikarya</taxon>
        <taxon>Basidiomycota</taxon>
        <taxon>Agaricomycotina</taxon>
        <taxon>Agaricomycetes</taxon>
        <taxon>Agaricomycetidae</taxon>
        <taxon>Atheliales</taxon>
        <taxon>Atheliaceae</taxon>
        <taxon>Athelia</taxon>
    </lineage>
</organism>
<dbReference type="PANTHER" id="PTHR38696">
    <property type="entry name" value="MEDIATOR OF RNA POLYMERASE II TRANSCRIPTION SUBUNIT 13"/>
    <property type="match status" value="1"/>
</dbReference>
<evidence type="ECO:0000313" key="3">
    <source>
        <dbReference type="Proteomes" id="UP000076532"/>
    </source>
</evidence>
<dbReference type="PANTHER" id="PTHR38696:SF1">
    <property type="entry name" value="MEDIATOR OF RNA POLYMERASE II TRANSCRIPTION SUBUNIT 13"/>
    <property type="match status" value="1"/>
</dbReference>
<dbReference type="OrthoDB" id="3358646at2759"/>
<accession>A0A166AXC5</accession>
<dbReference type="AlphaFoldDB" id="A0A166AXC5"/>
<proteinExistence type="predicted"/>
<protein>
    <submittedName>
        <fullName evidence="2">Uncharacterized protein</fullName>
    </submittedName>
</protein>
<feature type="compositionally biased region" description="Polar residues" evidence="1">
    <location>
        <begin position="558"/>
        <end position="567"/>
    </location>
</feature>
<feature type="region of interest" description="Disordered" evidence="1">
    <location>
        <begin position="125"/>
        <end position="158"/>
    </location>
</feature>
<feature type="compositionally biased region" description="Polar residues" evidence="1">
    <location>
        <begin position="146"/>
        <end position="156"/>
    </location>
</feature>
<feature type="region of interest" description="Disordered" evidence="1">
    <location>
        <begin position="276"/>
        <end position="372"/>
    </location>
</feature>
<gene>
    <name evidence="2" type="ORF">FIBSPDRAFT_961741</name>
</gene>
<feature type="compositionally biased region" description="Low complexity" evidence="1">
    <location>
        <begin position="669"/>
        <end position="689"/>
    </location>
</feature>
<feature type="compositionally biased region" description="Low complexity" evidence="1">
    <location>
        <begin position="127"/>
        <end position="145"/>
    </location>
</feature>
<dbReference type="Proteomes" id="UP000076532">
    <property type="component" value="Unassembled WGS sequence"/>
</dbReference>
<feature type="compositionally biased region" description="Polar residues" evidence="1">
    <location>
        <begin position="779"/>
        <end position="795"/>
    </location>
</feature>
<name>A0A166AXC5_9AGAM</name>
<evidence type="ECO:0000256" key="1">
    <source>
        <dbReference type="SAM" id="MobiDB-lite"/>
    </source>
</evidence>
<keyword evidence="3" id="KW-1185">Reference proteome</keyword>
<sequence>MANTPSDPNFTPRREFVRDQPRAANAFSLLAISGSNFIRLFSFPLPLISALRRLLDQRNLTIAFREDVQQNLYEFALDGKPWSSPKSVNSERLLLEIIAIIYQHGYAFLSTIDYGREHDDRLAMCFSKPSSSPSPRSGSPMPSSPLASHSGSNFAQQLGDRTPRRVPFALSFTSATLLRVINPPLHSTPAILQAVRGSWPRGVVSEKKIGDASYEFKLKGYKWFQEDTFASDSLRHILTLLSTLDTHAFTLLTSVSLTNRSRVKDLWIFTGSAPPDREASFAESGSSRANVAMPHPGKDVPSFMGTVPMHKRNPSAPASTSHFQSQQPYSQHPSTPTHVRSATERAAIPSPPYSPHTPHTPHSPHTPTGAVLRKPAPRAQVPVSVFLDPSLDEREQYRAVLPSVISSNAENMTGVGAVPRRDDHDYPPTSQILYAAAPTRDYAAYGPQPPSPGGPMAEAARSRSPTPNRGEKSRTPPHLANTSSPPSPTSPYHGYRDPPSPSTSHGHFAHPASPETAYGGPAQQPVYPEAPESARRGNTPTPPLLGPGVFGGDMRDSAVSTATSATEGGQEIPIKWTGGLTADSANTVPEKAKWTRVSSGPLLPGAWAETPDEETTEADTQTDQEVDIKSAQGEQPLHEVDARIASPEYITADGDSTRKSEAGLIGVMTSAPPARTPAPQQASQSPGRPNGSGGWVLVNVEGKPQPISDMQPVPRSPAPTRPLAPTSFKNPLPGPLTPATKALTIAEAKENKLTKKGSPRPTGLKRLLSFSRRGDSPPEGSTSTKSVNPIPSQKASRSRLRNKIKLMGVT</sequence>
<dbReference type="EMBL" id="KV417653">
    <property type="protein sequence ID" value="KZP12052.1"/>
    <property type="molecule type" value="Genomic_DNA"/>
</dbReference>
<feature type="compositionally biased region" description="Polar residues" evidence="1">
    <location>
        <begin position="316"/>
        <end position="340"/>
    </location>
</feature>